<dbReference type="Pfam" id="PF00089">
    <property type="entry name" value="Trypsin"/>
    <property type="match status" value="1"/>
</dbReference>
<dbReference type="InterPro" id="IPR043504">
    <property type="entry name" value="Peptidase_S1_PA_chymotrypsin"/>
</dbReference>
<reference evidence="4" key="1">
    <citation type="journal article" date="2002" name="Science">
        <title>The draft genome of Ciona intestinalis: insights into chordate and vertebrate origins.</title>
        <authorList>
            <person name="Dehal P."/>
            <person name="Satou Y."/>
            <person name="Campbell R.K."/>
            <person name="Chapman J."/>
            <person name="Degnan B."/>
            <person name="De Tomaso A."/>
            <person name="Davidson B."/>
            <person name="Di Gregorio A."/>
            <person name="Gelpke M."/>
            <person name="Goodstein D.M."/>
            <person name="Harafuji N."/>
            <person name="Hastings K.E."/>
            <person name="Ho I."/>
            <person name="Hotta K."/>
            <person name="Huang W."/>
            <person name="Kawashima T."/>
            <person name="Lemaire P."/>
            <person name="Martinez D."/>
            <person name="Meinertzhagen I.A."/>
            <person name="Necula S."/>
            <person name="Nonaka M."/>
            <person name="Putnam N."/>
            <person name="Rash S."/>
            <person name="Saiga H."/>
            <person name="Satake M."/>
            <person name="Terry A."/>
            <person name="Yamada L."/>
            <person name="Wang H.G."/>
            <person name="Awazu S."/>
            <person name="Azumi K."/>
            <person name="Boore J."/>
            <person name="Branno M."/>
            <person name="Chin-Bow S."/>
            <person name="DeSantis R."/>
            <person name="Doyle S."/>
            <person name="Francino P."/>
            <person name="Keys D.N."/>
            <person name="Haga S."/>
            <person name="Hayashi H."/>
            <person name="Hino K."/>
            <person name="Imai K.S."/>
            <person name="Inaba K."/>
            <person name="Kano S."/>
            <person name="Kobayashi K."/>
            <person name="Kobayashi M."/>
            <person name="Lee B.I."/>
            <person name="Makabe K.W."/>
            <person name="Manohar C."/>
            <person name="Matassi G."/>
            <person name="Medina M."/>
            <person name="Mochizuki Y."/>
            <person name="Mount S."/>
            <person name="Morishita T."/>
            <person name="Miura S."/>
            <person name="Nakayama A."/>
            <person name="Nishizaka S."/>
            <person name="Nomoto H."/>
            <person name="Ohta F."/>
            <person name="Oishi K."/>
            <person name="Rigoutsos I."/>
            <person name="Sano M."/>
            <person name="Sasaki A."/>
            <person name="Sasakura Y."/>
            <person name="Shoguchi E."/>
            <person name="Shin-i T."/>
            <person name="Spagnuolo A."/>
            <person name="Stainier D."/>
            <person name="Suzuki M.M."/>
            <person name="Tassy O."/>
            <person name="Takatori N."/>
            <person name="Tokuoka M."/>
            <person name="Yagi K."/>
            <person name="Yoshizaki F."/>
            <person name="Wada S."/>
            <person name="Zhang C."/>
            <person name="Hyatt P.D."/>
            <person name="Larimer F."/>
            <person name="Detter C."/>
            <person name="Doggett N."/>
            <person name="Glavina T."/>
            <person name="Hawkins T."/>
            <person name="Richardson P."/>
            <person name="Lucas S."/>
            <person name="Kohara Y."/>
            <person name="Levine M."/>
            <person name="Satoh N."/>
            <person name="Rokhsar D.S."/>
        </authorList>
    </citation>
    <scope>NUCLEOTIDE SEQUENCE [LARGE SCALE GENOMIC DNA]</scope>
</reference>
<dbReference type="Proteomes" id="UP000008144">
    <property type="component" value="Chromosome 7"/>
</dbReference>
<dbReference type="Gene3D" id="2.20.100.10">
    <property type="entry name" value="Thrombospondin type-1 (TSP1) repeat"/>
    <property type="match status" value="1"/>
</dbReference>
<reference evidence="3" key="4">
    <citation type="submission" date="2025-09" db="UniProtKB">
        <authorList>
            <consortium name="Ensembl"/>
        </authorList>
    </citation>
    <scope>IDENTIFICATION</scope>
</reference>
<proteinExistence type="predicted"/>
<dbReference type="AlphaFoldDB" id="F6RHX2"/>
<dbReference type="InterPro" id="IPR000884">
    <property type="entry name" value="TSP1_rpt"/>
</dbReference>
<evidence type="ECO:0000256" key="1">
    <source>
        <dbReference type="ARBA" id="ARBA00023157"/>
    </source>
</evidence>
<dbReference type="HOGENOM" id="CLU_1199445_0_0_1"/>
<evidence type="ECO:0000259" key="2">
    <source>
        <dbReference type="PROSITE" id="PS50240"/>
    </source>
</evidence>
<dbReference type="InterPro" id="IPR009003">
    <property type="entry name" value="Peptidase_S1_PA"/>
</dbReference>
<dbReference type="PANTHER" id="PTHR24253">
    <property type="entry name" value="TRANSMEMBRANE PROTEASE SERINE"/>
    <property type="match status" value="1"/>
</dbReference>
<evidence type="ECO:0000313" key="4">
    <source>
        <dbReference type="Proteomes" id="UP000008144"/>
    </source>
</evidence>
<keyword evidence="1" id="KW-1015">Disulfide bond</keyword>
<dbReference type="EMBL" id="EAAA01002383">
    <property type="status" value="NOT_ANNOTATED_CDS"/>
    <property type="molecule type" value="Genomic_DNA"/>
</dbReference>
<dbReference type="GO" id="GO:0004252">
    <property type="term" value="F:serine-type endopeptidase activity"/>
    <property type="evidence" value="ECO:0007669"/>
    <property type="project" value="InterPro"/>
</dbReference>
<dbReference type="Ensembl" id="ENSCINT00000013498.3">
    <property type="protein sequence ID" value="ENSCINP00000013498.3"/>
    <property type="gene ID" value="ENSCING00000006574.3"/>
</dbReference>
<keyword evidence="4" id="KW-1185">Reference proteome</keyword>
<organism evidence="3 4">
    <name type="scientific">Ciona intestinalis</name>
    <name type="common">Transparent sea squirt</name>
    <name type="synonym">Ascidia intestinalis</name>
    <dbReference type="NCBI Taxonomy" id="7719"/>
    <lineage>
        <taxon>Eukaryota</taxon>
        <taxon>Metazoa</taxon>
        <taxon>Chordata</taxon>
        <taxon>Tunicata</taxon>
        <taxon>Ascidiacea</taxon>
        <taxon>Phlebobranchia</taxon>
        <taxon>Cionidae</taxon>
        <taxon>Ciona</taxon>
    </lineage>
</organism>
<sequence>MGNENVGHFNVHEQTCNVIQVTIHEHYNYPYNNFALLHLGCPVIESSYILPVCLPNGEETAVGEKCWGLGYQKLPNSQGHILQAVSQPIASIETCQGQVNVSINNSMIYGGHVTETYKGPLLCQRCNSCSWYLAGMHSFGSEMNHTNGVYTRITTLENWITEHTAVRSTRQPCVHATWTLWGAWSRCESCFKGFRNRTRSCENPGDLGCPGYPIHQELCQPNNCQCENIMN</sequence>
<feature type="domain" description="Peptidase S1" evidence="2">
    <location>
        <begin position="1"/>
        <end position="165"/>
    </location>
</feature>
<reference evidence="3" key="2">
    <citation type="journal article" date="2008" name="Genome Biol.">
        <title>Improved genome assembly and evidence-based global gene model set for the chordate Ciona intestinalis: new insight into intron and operon populations.</title>
        <authorList>
            <person name="Satou Y."/>
            <person name="Mineta K."/>
            <person name="Ogasawara M."/>
            <person name="Sasakura Y."/>
            <person name="Shoguchi E."/>
            <person name="Ueno K."/>
            <person name="Yamada L."/>
            <person name="Matsumoto J."/>
            <person name="Wasserscheid J."/>
            <person name="Dewar K."/>
            <person name="Wiley G.B."/>
            <person name="Macmil S.L."/>
            <person name="Roe B.A."/>
            <person name="Zeller R.W."/>
            <person name="Hastings K.E."/>
            <person name="Lemaire P."/>
            <person name="Lindquist E."/>
            <person name="Endo T."/>
            <person name="Hotta K."/>
            <person name="Inaba K."/>
        </authorList>
    </citation>
    <scope>NUCLEOTIDE SEQUENCE [LARGE SCALE GENOMIC DNA]</scope>
    <source>
        <strain evidence="3">wild type</strain>
    </source>
</reference>
<dbReference type="InterPro" id="IPR036383">
    <property type="entry name" value="TSP1_rpt_sf"/>
</dbReference>
<accession>F6RHX2</accession>
<dbReference type="Gene3D" id="2.40.10.10">
    <property type="entry name" value="Trypsin-like serine proteases"/>
    <property type="match status" value="1"/>
</dbReference>
<dbReference type="STRING" id="7719.ENSCINP00000013498"/>
<dbReference type="SMART" id="SM00020">
    <property type="entry name" value="Tryp_SPc"/>
    <property type="match status" value="1"/>
</dbReference>
<dbReference type="PROSITE" id="PS50092">
    <property type="entry name" value="TSP1"/>
    <property type="match status" value="1"/>
</dbReference>
<dbReference type="Pfam" id="PF00090">
    <property type="entry name" value="TSP_1"/>
    <property type="match status" value="1"/>
</dbReference>
<dbReference type="InterPro" id="IPR001254">
    <property type="entry name" value="Trypsin_dom"/>
</dbReference>
<dbReference type="GO" id="GO:0006508">
    <property type="term" value="P:proteolysis"/>
    <property type="evidence" value="ECO:0007669"/>
    <property type="project" value="InterPro"/>
</dbReference>
<dbReference type="PANTHER" id="PTHR24253:SF55">
    <property type="entry name" value="TRANSMEMBRANE PROTEASE SERINE 13"/>
    <property type="match status" value="1"/>
</dbReference>
<dbReference type="SUPFAM" id="SSF50494">
    <property type="entry name" value="Trypsin-like serine proteases"/>
    <property type="match status" value="1"/>
</dbReference>
<dbReference type="GO" id="GO:0008236">
    <property type="term" value="F:serine-type peptidase activity"/>
    <property type="evidence" value="ECO:0000318"/>
    <property type="project" value="GO_Central"/>
</dbReference>
<evidence type="ECO:0000313" key="3">
    <source>
        <dbReference type="Ensembl" id="ENSCINP00000013498.3"/>
    </source>
</evidence>
<dbReference type="SUPFAM" id="SSF82895">
    <property type="entry name" value="TSP-1 type 1 repeat"/>
    <property type="match status" value="1"/>
</dbReference>
<name>F6RHX2_CIOIN</name>
<reference evidence="3" key="3">
    <citation type="submission" date="2025-08" db="UniProtKB">
        <authorList>
            <consortium name="Ensembl"/>
        </authorList>
    </citation>
    <scope>IDENTIFICATION</scope>
</reference>
<protein>
    <recommendedName>
        <fullName evidence="2">Peptidase S1 domain-containing protein</fullName>
    </recommendedName>
</protein>
<dbReference type="SMART" id="SM00209">
    <property type="entry name" value="TSP1"/>
    <property type="match status" value="1"/>
</dbReference>
<dbReference type="InParanoid" id="F6RHX2"/>
<dbReference type="PROSITE" id="PS50240">
    <property type="entry name" value="TRYPSIN_DOM"/>
    <property type="match status" value="1"/>
</dbReference>